<evidence type="ECO:0000256" key="2">
    <source>
        <dbReference type="ARBA" id="ARBA00035300"/>
    </source>
</evidence>
<dbReference type="InterPro" id="IPR026794">
    <property type="entry name" value="ADISSP"/>
</dbReference>
<proteinExistence type="inferred from homology"/>
<keyword evidence="4" id="KW-1185">Reference proteome</keyword>
<sequence>MASCCDQVKHKNVDGHVHFAESVEPHNLIQVKQDSDSQVQVHVGFLQTNHKYEIKFDVPNLAGGEEISGCEKVSKGVKLEVANVQPTDSSNSNLHIIIHLSAFKEGLMKSCFSLQNKDKKEFDIIVHARVLGKYSGTPMVKDGIHCMEVIKDDVDSASELT</sequence>
<protein>
    <recommendedName>
        <fullName evidence="2">Adipose-secreted signaling protein</fullName>
    </recommendedName>
</protein>
<dbReference type="PANTHER" id="PTHR13287">
    <property type="entry name" value="ADIPOSE-SECRETED SIGNALING PROTEIN"/>
    <property type="match status" value="1"/>
</dbReference>
<evidence type="ECO:0000313" key="4">
    <source>
        <dbReference type="Proteomes" id="UP001152795"/>
    </source>
</evidence>
<dbReference type="AlphaFoldDB" id="A0A7D9E0E5"/>
<evidence type="ECO:0000256" key="1">
    <source>
        <dbReference type="ARBA" id="ARBA00035018"/>
    </source>
</evidence>
<evidence type="ECO:0000313" key="3">
    <source>
        <dbReference type="EMBL" id="CAB3997024.1"/>
    </source>
</evidence>
<dbReference type="Proteomes" id="UP001152795">
    <property type="component" value="Unassembled WGS sequence"/>
</dbReference>
<comment type="caution">
    <text evidence="3">The sequence shown here is derived from an EMBL/GenBank/DDBJ whole genome shotgun (WGS) entry which is preliminary data.</text>
</comment>
<dbReference type="Pfam" id="PF15006">
    <property type="entry name" value="DUF4517"/>
    <property type="match status" value="1"/>
</dbReference>
<comment type="similarity">
    <text evidence="1">Belongs to the ADISSP family.</text>
</comment>
<gene>
    <name evidence="3" type="ORF">PACLA_8A036168</name>
</gene>
<dbReference type="OrthoDB" id="6246153at2759"/>
<organism evidence="3 4">
    <name type="scientific">Paramuricea clavata</name>
    <name type="common">Red gorgonian</name>
    <name type="synonym">Violescent sea-whip</name>
    <dbReference type="NCBI Taxonomy" id="317549"/>
    <lineage>
        <taxon>Eukaryota</taxon>
        <taxon>Metazoa</taxon>
        <taxon>Cnidaria</taxon>
        <taxon>Anthozoa</taxon>
        <taxon>Octocorallia</taxon>
        <taxon>Malacalcyonacea</taxon>
        <taxon>Plexauridae</taxon>
        <taxon>Paramuricea</taxon>
    </lineage>
</organism>
<dbReference type="EMBL" id="CACRXK020003003">
    <property type="protein sequence ID" value="CAB3997024.1"/>
    <property type="molecule type" value="Genomic_DNA"/>
</dbReference>
<accession>A0A7D9E0E5</accession>
<reference evidence="3" key="1">
    <citation type="submission" date="2020-04" db="EMBL/GenBank/DDBJ databases">
        <authorList>
            <person name="Alioto T."/>
            <person name="Alioto T."/>
            <person name="Gomez Garrido J."/>
        </authorList>
    </citation>
    <scope>NUCLEOTIDE SEQUENCE</scope>
    <source>
        <strain evidence="3">A484AB</strain>
    </source>
</reference>
<name>A0A7D9E0E5_PARCT</name>
<dbReference type="PANTHER" id="PTHR13287:SF2">
    <property type="entry name" value="ADIPOSE-SECRETED SIGNALING PROTEIN"/>
    <property type="match status" value="1"/>
</dbReference>